<name>A0A926P1W1_9HYPH</name>
<accession>A0A926P1W1</accession>
<proteinExistence type="predicted"/>
<reference evidence="3" key="1">
    <citation type="submission" date="2020-05" db="EMBL/GenBank/DDBJ databases">
        <title>Identification of trans-AT polyketide cluster in two marine bacteria, producers of a novel glutaramide-containing polyketide sesbanimide D and analogs.</title>
        <authorList>
            <person name="Kacar D."/>
            <person name="Rodriguez P."/>
            <person name="Canedo L."/>
            <person name="Gonzalez E."/>
            <person name="Galan B."/>
            <person name="De La Calle F."/>
            <person name="Garcia J.L."/>
        </authorList>
    </citation>
    <scope>NUCLEOTIDE SEQUENCE</scope>
    <source>
        <strain evidence="3">PHM038</strain>
    </source>
</reference>
<comment type="caution">
    <text evidence="3">The sequence shown here is derived from an EMBL/GenBank/DDBJ whole genome shotgun (WGS) entry which is preliminary data.</text>
</comment>
<dbReference type="Pfam" id="PF06904">
    <property type="entry name" value="Extensin-like_C"/>
    <property type="match status" value="1"/>
</dbReference>
<dbReference type="RefSeq" id="WP_190292238.1">
    <property type="nucleotide sequence ID" value="NZ_JABFCZ010000015.1"/>
</dbReference>
<dbReference type="AlphaFoldDB" id="A0A926P1W1"/>
<evidence type="ECO:0000256" key="1">
    <source>
        <dbReference type="SAM" id="MobiDB-lite"/>
    </source>
</evidence>
<feature type="region of interest" description="Disordered" evidence="1">
    <location>
        <begin position="34"/>
        <end position="75"/>
    </location>
</feature>
<protein>
    <submittedName>
        <fullName evidence="3">Extensin family protein</fullName>
    </submittedName>
</protein>
<evidence type="ECO:0000313" key="4">
    <source>
        <dbReference type="Proteomes" id="UP000598467"/>
    </source>
</evidence>
<evidence type="ECO:0000259" key="2">
    <source>
        <dbReference type="Pfam" id="PF06904"/>
    </source>
</evidence>
<feature type="domain" description="Extensin-like C-terminal" evidence="2">
    <location>
        <begin position="94"/>
        <end position="260"/>
    </location>
</feature>
<gene>
    <name evidence="3" type="ORF">HK439_14545</name>
</gene>
<sequence length="261" mass="27587">MGRGQRRCAVIFLAAAILGLPVPGYGFVVPSAAPVPDKRPEPESSVAPVPLTKPDRSVVPEGQSPEAEAAEETPAAAPVPCTLKFGDTVDLPAVVGEDGCGFSSAVRLAGVNGKADVGFVPEPTVSCRFAGALSKWLEEDLAGIALETTGERLKAVHVGPGYQCRRRNNLKDGKLSEHALGNALDVLGFEFMSGEIVTVENDWSGEEPDKEASRKFLRAAHDAACKRFTTVLGPGADAYHQSHIHVDIGCHGKTCTYRICQ</sequence>
<dbReference type="EMBL" id="JABFCZ010000015">
    <property type="protein sequence ID" value="MBD1547483.1"/>
    <property type="molecule type" value="Genomic_DNA"/>
</dbReference>
<dbReference type="Proteomes" id="UP000598467">
    <property type="component" value="Unassembled WGS sequence"/>
</dbReference>
<organism evidence="3 4">
    <name type="scientific">Roseibium aggregatum</name>
    <dbReference type="NCBI Taxonomy" id="187304"/>
    <lineage>
        <taxon>Bacteria</taxon>
        <taxon>Pseudomonadati</taxon>
        <taxon>Pseudomonadota</taxon>
        <taxon>Alphaproteobacteria</taxon>
        <taxon>Hyphomicrobiales</taxon>
        <taxon>Stappiaceae</taxon>
        <taxon>Roseibium</taxon>
    </lineage>
</organism>
<evidence type="ECO:0000313" key="3">
    <source>
        <dbReference type="EMBL" id="MBD1547483.1"/>
    </source>
</evidence>
<dbReference type="InterPro" id="IPR009683">
    <property type="entry name" value="Extensin-like_C"/>
</dbReference>